<dbReference type="EnsemblMetazoa" id="XM_044457446.1">
    <property type="protein sequence ID" value="XP_044313381.1"/>
    <property type="gene ID" value="LOC108044588"/>
</dbReference>
<dbReference type="GeneID" id="108044588"/>
<organism evidence="9 10">
    <name type="scientific">Drosophila rhopaloa</name>
    <name type="common">Fruit fly</name>
    <dbReference type="NCBI Taxonomy" id="1041015"/>
    <lineage>
        <taxon>Eukaryota</taxon>
        <taxon>Metazoa</taxon>
        <taxon>Ecdysozoa</taxon>
        <taxon>Arthropoda</taxon>
        <taxon>Hexapoda</taxon>
        <taxon>Insecta</taxon>
        <taxon>Pterygota</taxon>
        <taxon>Neoptera</taxon>
        <taxon>Endopterygota</taxon>
        <taxon>Diptera</taxon>
        <taxon>Brachycera</taxon>
        <taxon>Muscomorpha</taxon>
        <taxon>Ephydroidea</taxon>
        <taxon>Drosophilidae</taxon>
        <taxon>Drosophila</taxon>
        <taxon>Sophophora</taxon>
    </lineage>
</organism>
<dbReference type="InterPro" id="IPR013766">
    <property type="entry name" value="Thioredoxin_domain"/>
</dbReference>
<evidence type="ECO:0000313" key="9">
    <source>
        <dbReference type="EnsemblMetazoa" id="XP_044313381.1"/>
    </source>
</evidence>
<feature type="domain" description="J" evidence="8">
    <location>
        <begin position="30"/>
        <end position="94"/>
    </location>
</feature>
<dbReference type="PRINTS" id="PR00625">
    <property type="entry name" value="JDOMAIN"/>
</dbReference>
<evidence type="ECO:0000256" key="6">
    <source>
        <dbReference type="SAM" id="Phobius"/>
    </source>
</evidence>
<accession>A0ABM5J3I7</accession>
<dbReference type="Pfam" id="PF00226">
    <property type="entry name" value="DnaJ"/>
    <property type="match status" value="1"/>
</dbReference>
<keyword evidence="6" id="KW-1133">Transmembrane helix</keyword>
<evidence type="ECO:0000259" key="8">
    <source>
        <dbReference type="PROSITE" id="PS50076"/>
    </source>
</evidence>
<keyword evidence="7" id="KW-0732">Signal</keyword>
<dbReference type="PROSITE" id="PS50076">
    <property type="entry name" value="DNAJ_2"/>
    <property type="match status" value="1"/>
</dbReference>
<dbReference type="SUPFAM" id="SSF46565">
    <property type="entry name" value="Chaperone J-domain"/>
    <property type="match status" value="1"/>
</dbReference>
<evidence type="ECO:0000256" key="3">
    <source>
        <dbReference type="ARBA" id="ARBA00023006"/>
    </source>
</evidence>
<name>A0ABM5J3I7_DRORH</name>
<evidence type="ECO:0000256" key="7">
    <source>
        <dbReference type="SAM" id="SignalP"/>
    </source>
</evidence>
<proteinExistence type="predicted"/>
<keyword evidence="6" id="KW-0812">Transmembrane</keyword>
<dbReference type="PANTHER" id="PTHR44303:SF2">
    <property type="entry name" value="DNAJ HOMOLOG SUBFAMILY C MEMBER 16"/>
    <property type="match status" value="1"/>
</dbReference>
<keyword evidence="3" id="KW-0072">Autophagy</keyword>
<dbReference type="InterPro" id="IPR036869">
    <property type="entry name" value="J_dom_sf"/>
</dbReference>
<dbReference type="RefSeq" id="XP_044313382.1">
    <property type="nucleotide sequence ID" value="XM_044457447.1"/>
</dbReference>
<reference evidence="10" key="1">
    <citation type="journal article" date="2021" name="Elife">
        <title>Highly contiguous assemblies of 101 drosophilid genomes.</title>
        <authorList>
            <person name="Kim B.Y."/>
            <person name="Wang J.R."/>
            <person name="Miller D.E."/>
            <person name="Barmina O."/>
            <person name="Delaney E."/>
            <person name="Thompson A."/>
            <person name="Comeault A.A."/>
            <person name="Peede D."/>
            <person name="D'Agostino E.R."/>
            <person name="Pelaez J."/>
            <person name="Aguilar J.M."/>
            <person name="Haji D."/>
            <person name="Matsunaga T."/>
            <person name="Armstrong E.E."/>
            <person name="Zych M."/>
            <person name="Ogawa Y."/>
            <person name="Stamenkovic-Radak M."/>
            <person name="Jelic M."/>
            <person name="Veselinovic M.S."/>
            <person name="Tanaskovic M."/>
            <person name="Eric P."/>
            <person name="Gao J.J."/>
            <person name="Katoh T.K."/>
            <person name="Toda M.J."/>
            <person name="Watabe H."/>
            <person name="Watada M."/>
            <person name="Davis J.S."/>
            <person name="Moyle L.C."/>
            <person name="Manoli G."/>
            <person name="Bertolini E."/>
            <person name="Kostal V."/>
            <person name="Hawley R.S."/>
            <person name="Takahashi A."/>
            <person name="Jones C.D."/>
            <person name="Price D.K."/>
            <person name="Whiteman N."/>
            <person name="Kopp A."/>
            <person name="Matute D.R."/>
            <person name="Petrov D.A."/>
        </authorList>
    </citation>
    <scope>NUCLEOTIDE SEQUENCE [LARGE SCALE GENOMIC DNA]</scope>
</reference>
<dbReference type="PROSITE" id="PS00636">
    <property type="entry name" value="DNAJ_1"/>
    <property type="match status" value="1"/>
</dbReference>
<dbReference type="Pfam" id="PF00085">
    <property type="entry name" value="Thioredoxin"/>
    <property type="match status" value="1"/>
</dbReference>
<keyword evidence="10" id="KW-1185">Reference proteome</keyword>
<evidence type="ECO:0000256" key="4">
    <source>
        <dbReference type="ARBA" id="ARBA00035002"/>
    </source>
</evidence>
<comment type="function">
    <text evidence="4">Plays an important role in regulating the size of autophagosomes during the formation process.</text>
</comment>
<feature type="chain" id="PRO_5045028327" description="DnaJ homolog subfamily C member 16" evidence="7">
    <location>
        <begin position="25"/>
        <end position="780"/>
    </location>
</feature>
<evidence type="ECO:0000313" key="10">
    <source>
        <dbReference type="Proteomes" id="UP001652680"/>
    </source>
</evidence>
<sequence>MSKPFFKTHFIITILVLCITSALCLSALNDPYTILGINNIATAQEIKKAYKQLAKEWHPDKIQSDGDTEKFIQIKLAYELLSDTDRRQIFDRHGVTDEDTHYLQKKYDYSGYNRFSLDQNEDPFGNRFVIDQDIVLYHKLSVTANYFEKTILPNSAKKVHVVMFYNDWCFKCTRIIGIFEKIKDLLEPLGITFATVNAAHEQSIFRKTGADEVPQLVLILDNQFFLYRDHTFTPQKVVEFIRKKLPFRIVQRVENDNINDFLGGWMDNRVRALIFQPRSLIRLRYLLTAFEFYDRVAFGFVNMNSLQSNNIIARLKINTSLDTVLIFNEDSTNYVASIRMPDIPIQTLIDVVSNNQYLVLPRLSSQAMLESVCPTEWSRPMKRLCVILITDNNKKNDFARVALRDIALNSRYSSKRVRFAYMFKESQPDFIKAISKGSLEKNLLQIVIIWRRDAKLIKYEWVYGLNKNTNVVHESLINSTKNEILNTVKRLLKSSEALNYEALVQKLFNEHSQGILTRGVSRFLYLVDYLSDNIEDEHLLAAFSLLGTIGFMFAVGYILMYFVRAEEENLKAQGHLIENQDQHHINSIPELKLYELRAEKYNGMVRLLKPGCRTLLLITDLKSRNKLIPYFHKAVWPYRKSKTLLFGHMTIEKGLPWFAEILRLSLSTNRNLQVNPRNCVGTVLALNGHRKYFCMYHAKHPESVRGTKRILKITKIVLDTKEDPEVGTFLTKCYSEESEAEANIILEDNLLNSLDNWLVRLFDGRTQKYYINYWPDFSTK</sequence>
<feature type="signal peptide" evidence="7">
    <location>
        <begin position="1"/>
        <end position="24"/>
    </location>
</feature>
<dbReference type="InterPro" id="IPR018253">
    <property type="entry name" value="DnaJ_domain_CS"/>
</dbReference>
<dbReference type="InterPro" id="IPR036249">
    <property type="entry name" value="Thioredoxin-like_sf"/>
</dbReference>
<dbReference type="Gene3D" id="1.10.287.110">
    <property type="entry name" value="DnaJ domain"/>
    <property type="match status" value="1"/>
</dbReference>
<dbReference type="InterPro" id="IPR001623">
    <property type="entry name" value="DnaJ_domain"/>
</dbReference>
<dbReference type="CDD" id="cd06257">
    <property type="entry name" value="DnaJ"/>
    <property type="match status" value="1"/>
</dbReference>
<dbReference type="Gene3D" id="3.40.30.10">
    <property type="entry name" value="Glutaredoxin"/>
    <property type="match status" value="1"/>
</dbReference>
<dbReference type="InterPro" id="IPR052448">
    <property type="entry name" value="DnaJ_C16_autophagy_reg"/>
</dbReference>
<comment type="subcellular location">
    <subcellularLocation>
        <location evidence="1">Endoplasmic reticulum membrane</location>
        <topology evidence="1">Single-pass type IV membrane protein</topology>
    </subcellularLocation>
</comment>
<dbReference type="EnsemblMetazoa" id="XM_044457445.1">
    <property type="protein sequence ID" value="XP_044313380.1"/>
    <property type="gene ID" value="LOC108044588"/>
</dbReference>
<dbReference type="PANTHER" id="PTHR44303">
    <property type="entry name" value="DNAJ HOMOLOG SUBFAMILY C MEMBER 16"/>
    <property type="match status" value="1"/>
</dbReference>
<dbReference type="EnsemblMetazoa" id="XM_044457447.1">
    <property type="protein sequence ID" value="XP_044313382.1"/>
    <property type="gene ID" value="LOC108044588"/>
</dbReference>
<reference evidence="9" key="2">
    <citation type="submission" date="2025-05" db="UniProtKB">
        <authorList>
            <consortium name="EnsemblMetazoa"/>
        </authorList>
    </citation>
    <scope>IDENTIFICATION</scope>
</reference>
<dbReference type="SMART" id="SM00271">
    <property type="entry name" value="DnaJ"/>
    <property type="match status" value="1"/>
</dbReference>
<feature type="transmembrane region" description="Helical" evidence="6">
    <location>
        <begin position="539"/>
        <end position="563"/>
    </location>
</feature>
<evidence type="ECO:0000256" key="2">
    <source>
        <dbReference type="ARBA" id="ARBA00020921"/>
    </source>
</evidence>
<keyword evidence="6" id="KW-0472">Membrane</keyword>
<evidence type="ECO:0000256" key="5">
    <source>
        <dbReference type="ARBA" id="ARBA00035043"/>
    </source>
</evidence>
<dbReference type="Proteomes" id="UP001652680">
    <property type="component" value="Unassembled WGS sequence"/>
</dbReference>
<dbReference type="SUPFAM" id="SSF52833">
    <property type="entry name" value="Thioredoxin-like"/>
    <property type="match status" value="1"/>
</dbReference>
<dbReference type="RefSeq" id="XP_044313381.1">
    <property type="nucleotide sequence ID" value="XM_044457446.1"/>
</dbReference>
<protein>
    <recommendedName>
        <fullName evidence="2">DnaJ homolog subfamily C member 16</fullName>
    </recommendedName>
    <alternativeName>
        <fullName evidence="5">Endoplasmic reticulum DNA J domain-containing protein 8</fullName>
    </alternativeName>
</protein>
<dbReference type="RefSeq" id="XP_044313380.1">
    <property type="nucleotide sequence ID" value="XM_044457445.1"/>
</dbReference>
<evidence type="ECO:0000256" key="1">
    <source>
        <dbReference type="ARBA" id="ARBA00004163"/>
    </source>
</evidence>